<dbReference type="PROSITE" id="PS01159">
    <property type="entry name" value="WW_DOMAIN_1"/>
    <property type="match status" value="2"/>
</dbReference>
<evidence type="ECO:0000256" key="1">
    <source>
        <dbReference type="ARBA" id="ARBA00022737"/>
    </source>
</evidence>
<dbReference type="OrthoDB" id="187617at2759"/>
<feature type="domain" description="WW" evidence="3">
    <location>
        <begin position="451"/>
        <end position="478"/>
    </location>
</feature>
<dbReference type="PROSITE" id="PS50020">
    <property type="entry name" value="WW_DOMAIN_2"/>
    <property type="match status" value="2"/>
</dbReference>
<feature type="compositionally biased region" description="Polar residues" evidence="2">
    <location>
        <begin position="242"/>
        <end position="257"/>
    </location>
</feature>
<dbReference type="Pfam" id="PF01846">
    <property type="entry name" value="FF"/>
    <property type="match status" value="1"/>
</dbReference>
<evidence type="ECO:0000313" key="5">
    <source>
        <dbReference type="Proteomes" id="UP000623129"/>
    </source>
</evidence>
<dbReference type="CDD" id="cd00201">
    <property type="entry name" value="WW"/>
    <property type="match status" value="2"/>
</dbReference>
<keyword evidence="1" id="KW-0677">Repeat</keyword>
<organism evidence="4 5">
    <name type="scientific">Carex littledalei</name>
    <dbReference type="NCBI Taxonomy" id="544730"/>
    <lineage>
        <taxon>Eukaryota</taxon>
        <taxon>Viridiplantae</taxon>
        <taxon>Streptophyta</taxon>
        <taxon>Embryophyta</taxon>
        <taxon>Tracheophyta</taxon>
        <taxon>Spermatophyta</taxon>
        <taxon>Magnoliopsida</taxon>
        <taxon>Liliopsida</taxon>
        <taxon>Poales</taxon>
        <taxon>Cyperaceae</taxon>
        <taxon>Cyperoideae</taxon>
        <taxon>Cariceae</taxon>
        <taxon>Carex</taxon>
        <taxon>Carex subgen. Euthyceras</taxon>
    </lineage>
</organism>
<dbReference type="InterPro" id="IPR036517">
    <property type="entry name" value="FF_domain_sf"/>
</dbReference>
<dbReference type="SUPFAM" id="SSF51045">
    <property type="entry name" value="WW domain"/>
    <property type="match status" value="2"/>
</dbReference>
<gene>
    <name evidence="4" type="ORF">FCM35_KLT06581</name>
</gene>
<evidence type="ECO:0000259" key="3">
    <source>
        <dbReference type="PROSITE" id="PS50020"/>
    </source>
</evidence>
<feature type="compositionally biased region" description="Polar residues" evidence="2">
    <location>
        <begin position="124"/>
        <end position="133"/>
    </location>
</feature>
<dbReference type="InterPro" id="IPR045148">
    <property type="entry name" value="TCRG1-like"/>
</dbReference>
<dbReference type="InterPro" id="IPR001202">
    <property type="entry name" value="WW_dom"/>
</dbReference>
<feature type="domain" description="WW" evidence="3">
    <location>
        <begin position="393"/>
        <end position="426"/>
    </location>
</feature>
<dbReference type="AlphaFoldDB" id="A0A833VIK3"/>
<keyword evidence="5" id="KW-1185">Reference proteome</keyword>
<dbReference type="Pfam" id="PF00397">
    <property type="entry name" value="WW"/>
    <property type="match status" value="1"/>
</dbReference>
<comment type="caution">
    <text evidence="4">The sequence shown here is derived from an EMBL/GenBank/DDBJ whole genome shotgun (WGS) entry which is preliminary data.</text>
</comment>
<dbReference type="GO" id="GO:0070063">
    <property type="term" value="F:RNA polymerase binding"/>
    <property type="evidence" value="ECO:0007669"/>
    <property type="project" value="InterPro"/>
</dbReference>
<dbReference type="Gene3D" id="2.20.70.10">
    <property type="match status" value="2"/>
</dbReference>
<accession>A0A833VIK3</accession>
<evidence type="ECO:0000313" key="4">
    <source>
        <dbReference type="EMBL" id="KAF3327975.1"/>
    </source>
</evidence>
<protein>
    <submittedName>
        <fullName evidence="4">Pre-mRNA-processing protein 40C isoform X4</fullName>
    </submittedName>
</protein>
<proteinExistence type="predicted"/>
<dbReference type="EMBL" id="SWLB01000016">
    <property type="protein sequence ID" value="KAF3327975.1"/>
    <property type="molecule type" value="Genomic_DNA"/>
</dbReference>
<feature type="region of interest" description="Disordered" evidence="2">
    <location>
        <begin position="78"/>
        <end position="133"/>
    </location>
</feature>
<dbReference type="InterPro" id="IPR036020">
    <property type="entry name" value="WW_dom_sf"/>
</dbReference>
<evidence type="ECO:0000256" key="2">
    <source>
        <dbReference type="SAM" id="MobiDB-lite"/>
    </source>
</evidence>
<dbReference type="PANTHER" id="PTHR15377:SF3">
    <property type="entry name" value="WW DOMAIN-CONTAINING PROTEIN"/>
    <property type="match status" value="1"/>
</dbReference>
<feature type="region of interest" description="Disordered" evidence="2">
    <location>
        <begin position="547"/>
        <end position="593"/>
    </location>
</feature>
<reference evidence="4" key="1">
    <citation type="submission" date="2020-01" db="EMBL/GenBank/DDBJ databases">
        <title>Genome sequence of Kobresia littledalei, the first chromosome-level genome in the family Cyperaceae.</title>
        <authorList>
            <person name="Qu G."/>
        </authorList>
    </citation>
    <scope>NUCLEOTIDE SEQUENCE</scope>
    <source>
        <strain evidence="4">C.B.Clarke</strain>
        <tissue evidence="4">Leaf</tissue>
    </source>
</reference>
<dbReference type="Gene3D" id="1.10.10.440">
    <property type="entry name" value="FF domain"/>
    <property type="match status" value="1"/>
</dbReference>
<feature type="region of interest" description="Disordered" evidence="2">
    <location>
        <begin position="194"/>
        <end position="305"/>
    </location>
</feature>
<dbReference type="Proteomes" id="UP000623129">
    <property type="component" value="Unassembled WGS sequence"/>
</dbReference>
<dbReference type="PANTHER" id="PTHR15377">
    <property type="entry name" value="TRANSCRIPTION ELONGATION REGULATOR 1"/>
    <property type="match status" value="1"/>
</dbReference>
<dbReference type="InterPro" id="IPR002713">
    <property type="entry name" value="FF_domain"/>
</dbReference>
<dbReference type="GO" id="GO:0003712">
    <property type="term" value="F:transcription coregulator activity"/>
    <property type="evidence" value="ECO:0007669"/>
    <property type="project" value="TreeGrafter"/>
</dbReference>
<dbReference type="SMART" id="SM00456">
    <property type="entry name" value="WW"/>
    <property type="match status" value="2"/>
</dbReference>
<dbReference type="GO" id="GO:0005634">
    <property type="term" value="C:nucleus"/>
    <property type="evidence" value="ECO:0007669"/>
    <property type="project" value="TreeGrafter"/>
</dbReference>
<feature type="compositionally biased region" description="Pro residues" evidence="2">
    <location>
        <begin position="204"/>
        <end position="236"/>
    </location>
</feature>
<sequence length="655" mass="70448">MNNVMSTTEPPIEEVQSKNAIEVPDAQIVDRSVSEVIPTSESPATENLTAVTSASMATPVSSSQVLEPVQSTPITICTPSSTSSSPKGVDGNPNVSPHDVARPGLSHQSFSFGALPRSNVPFGGNQQSPSQTVMRSTLPISPASIQPPVPSQYMGNRPPFGYNMVPHGTASSSPGQQFQPNNVANQTMNGQIFRSPNSVLGLQPPVPMQPPRPNTAFPGPVPPNVPAPRPPLPLPPRGDLSHQPNLPSSMDSQQASSEIVAGPQPMQFQPVPSFPRPETVGVAGNPVPGPPNFQMRPMIPSPSLMQTPTQLYQNQLPGHGPVLQPQWPHQPPQAGVFQRSPLQPNLGTMPMIRPPGVLPGNTSGLAPTVAQRSDETHTDQFKEANQVPAQEAENVLDVWTAHKTEAGLIYYYNSLTGKSTYEKPVGFKGEPEKVTGQSTPISWEKLPGTEWTLVTTNDGKKYYYDSKNKVSSWKIPPEVAEILKKQQMETTNDTPTEVQNQKPLVTSVPAVLTGGSEAVPLRQAPSLISPSALDTIKKKLQDAGTPGAVGISDLNGSKLPDGASSEKPKEGNGDGNVSDSSSDSDDGESGPTKEDCILQFKEMLKERGVLPFATWEKELPKIIFDPRFKVCLMPEDNEIYILQPFKFLFATFKPR</sequence>
<name>A0A833VIK3_9POAL</name>
<dbReference type="SUPFAM" id="SSF81698">
    <property type="entry name" value="FF domain"/>
    <property type="match status" value="1"/>
</dbReference>